<dbReference type="GO" id="GO:0022625">
    <property type="term" value="C:cytosolic large ribosomal subunit"/>
    <property type="evidence" value="ECO:0007669"/>
    <property type="project" value="TreeGrafter"/>
</dbReference>
<keyword evidence="2" id="KW-0689">Ribosomal protein</keyword>
<dbReference type="SUPFAM" id="SSF50104">
    <property type="entry name" value="Translation proteins SH3-like domain"/>
    <property type="match status" value="1"/>
</dbReference>
<evidence type="ECO:0000256" key="3">
    <source>
        <dbReference type="ARBA" id="ARBA00023274"/>
    </source>
</evidence>
<dbReference type="AlphaFoldDB" id="A0A7S1KMG4"/>
<evidence type="ECO:0000256" key="2">
    <source>
        <dbReference type="ARBA" id="ARBA00022980"/>
    </source>
</evidence>
<dbReference type="GO" id="GO:0003723">
    <property type="term" value="F:RNA binding"/>
    <property type="evidence" value="ECO:0007669"/>
    <property type="project" value="TreeGrafter"/>
</dbReference>
<evidence type="ECO:0000256" key="1">
    <source>
        <dbReference type="ARBA" id="ARBA00010592"/>
    </source>
</evidence>
<comment type="similarity">
    <text evidence="1">Belongs to the eukaryotic ribosomal protein eL6 family.</text>
</comment>
<dbReference type="PANTHER" id="PTHR10715:SF0">
    <property type="entry name" value="LARGE RIBOSOMAL SUBUNIT PROTEIN EL6"/>
    <property type="match status" value="1"/>
</dbReference>
<sequence>MPHKVNKSAPKRPESTTVRRITKTTKTQVDDFGPLDLHKVVQSRNVRQVRAKRQAPKVTLRKSLQPGTVCIILMGKYEGRRVVLLKQLPRTQALLVAGPASVNGVPLHRINHKYVIATSTTVDVSGVNVSAINDDLFDRPEGHAYNADDAVKRQREQAVKDQTDKIAKTQEGIESSLVAAISKVDMLKEYLAEPFTLRNGDFPHLMKF</sequence>
<reference evidence="4" key="1">
    <citation type="submission" date="2021-01" db="EMBL/GenBank/DDBJ databases">
        <authorList>
            <person name="Corre E."/>
            <person name="Pelletier E."/>
            <person name="Niang G."/>
            <person name="Scheremetjew M."/>
            <person name="Finn R."/>
            <person name="Kale V."/>
            <person name="Holt S."/>
            <person name="Cochrane G."/>
            <person name="Meng A."/>
            <person name="Brown T."/>
            <person name="Cohen L."/>
        </authorList>
    </citation>
    <scope>NUCLEOTIDE SEQUENCE</scope>
    <source>
        <strain evidence="4">WS</strain>
    </source>
</reference>
<dbReference type="InterPro" id="IPR000915">
    <property type="entry name" value="60S_ribosomal_eL6"/>
</dbReference>
<keyword evidence="3" id="KW-0687">Ribonucleoprotein</keyword>
<accession>A0A7S1KMG4</accession>
<dbReference type="Pfam" id="PF01159">
    <property type="entry name" value="Ribosomal_L6e"/>
    <property type="match status" value="1"/>
</dbReference>
<evidence type="ECO:0000313" key="4">
    <source>
        <dbReference type="EMBL" id="CAD9078720.1"/>
    </source>
</evidence>
<proteinExistence type="inferred from homology"/>
<protein>
    <recommendedName>
        <fullName evidence="5">60S ribosomal protein L6</fullName>
    </recommendedName>
</protein>
<dbReference type="Gene3D" id="2.30.30.30">
    <property type="match status" value="1"/>
</dbReference>
<evidence type="ECO:0008006" key="5">
    <source>
        <dbReference type="Google" id="ProtNLM"/>
    </source>
</evidence>
<dbReference type="GO" id="GO:0000027">
    <property type="term" value="P:ribosomal large subunit assembly"/>
    <property type="evidence" value="ECO:0007669"/>
    <property type="project" value="TreeGrafter"/>
</dbReference>
<dbReference type="CDD" id="cd13156">
    <property type="entry name" value="KOW_RPL6"/>
    <property type="match status" value="1"/>
</dbReference>
<dbReference type="EMBL" id="HBGD01002330">
    <property type="protein sequence ID" value="CAD9078720.1"/>
    <property type="molecule type" value="Transcribed_RNA"/>
</dbReference>
<dbReference type="InterPro" id="IPR014722">
    <property type="entry name" value="Rib_uL2_dom2"/>
</dbReference>
<organism evidence="4">
    <name type="scientific">Percolomonas cosmopolitus</name>
    <dbReference type="NCBI Taxonomy" id="63605"/>
    <lineage>
        <taxon>Eukaryota</taxon>
        <taxon>Discoba</taxon>
        <taxon>Heterolobosea</taxon>
        <taxon>Tetramitia</taxon>
        <taxon>Eutetramitia</taxon>
        <taxon>Percolomonadidae</taxon>
        <taxon>Percolomonas</taxon>
    </lineage>
</organism>
<name>A0A7S1KMG4_9EUKA</name>
<dbReference type="PANTHER" id="PTHR10715">
    <property type="entry name" value="60S RIBOSOMAL PROTEIN L6"/>
    <property type="match status" value="1"/>
</dbReference>
<dbReference type="InterPro" id="IPR041997">
    <property type="entry name" value="Ribosomal_eL6_KOW"/>
</dbReference>
<dbReference type="GO" id="GO:0002181">
    <property type="term" value="P:cytoplasmic translation"/>
    <property type="evidence" value="ECO:0007669"/>
    <property type="project" value="TreeGrafter"/>
</dbReference>
<dbReference type="GO" id="GO:0003735">
    <property type="term" value="F:structural constituent of ribosome"/>
    <property type="evidence" value="ECO:0007669"/>
    <property type="project" value="InterPro"/>
</dbReference>
<gene>
    <name evidence="4" type="ORF">PCOS0759_LOCUS1952</name>
</gene>
<dbReference type="InterPro" id="IPR008991">
    <property type="entry name" value="Translation_prot_SH3-like_sf"/>
</dbReference>